<keyword evidence="1" id="KW-0472">Membrane</keyword>
<feature type="transmembrane region" description="Helical" evidence="1">
    <location>
        <begin position="95"/>
        <end position="114"/>
    </location>
</feature>
<dbReference type="Pfam" id="PF11190">
    <property type="entry name" value="DUF2976"/>
    <property type="match status" value="1"/>
</dbReference>
<evidence type="ECO:0000256" key="2">
    <source>
        <dbReference type="SAM" id="SignalP"/>
    </source>
</evidence>
<gene>
    <name evidence="3" type="ORF">ACFOJE_16600</name>
</gene>
<evidence type="ECO:0000313" key="4">
    <source>
        <dbReference type="Proteomes" id="UP001595457"/>
    </source>
</evidence>
<reference evidence="4" key="1">
    <citation type="journal article" date="2019" name="Int. J. Syst. Evol. Microbiol.">
        <title>The Global Catalogue of Microorganisms (GCM) 10K type strain sequencing project: providing services to taxonomists for standard genome sequencing and annotation.</title>
        <authorList>
            <consortium name="The Broad Institute Genomics Platform"/>
            <consortium name="The Broad Institute Genome Sequencing Center for Infectious Disease"/>
            <person name="Wu L."/>
            <person name="Ma J."/>
        </authorList>
    </citation>
    <scope>NUCLEOTIDE SEQUENCE [LARGE SCALE GENOMIC DNA]</scope>
    <source>
        <strain evidence="4">KCTC 62195</strain>
    </source>
</reference>
<keyword evidence="1" id="KW-0812">Transmembrane</keyword>
<protein>
    <submittedName>
        <fullName evidence="3">TIGR03745 family integrating conjugative element membrane protein</fullName>
    </submittedName>
</protein>
<dbReference type="NCBIfam" id="TIGR03745">
    <property type="entry name" value="conj_TIGR03745"/>
    <property type="match status" value="1"/>
</dbReference>
<evidence type="ECO:0000256" key="1">
    <source>
        <dbReference type="SAM" id="Phobius"/>
    </source>
</evidence>
<feature type="chain" id="PRO_5047224128" evidence="2">
    <location>
        <begin position="32"/>
        <end position="120"/>
    </location>
</feature>
<name>A0ABV7AW84_9GAMM</name>
<dbReference type="RefSeq" id="WP_377816324.1">
    <property type="nucleotide sequence ID" value="NZ_JBHRSJ010000034.1"/>
</dbReference>
<accession>A0ABV7AW84</accession>
<evidence type="ECO:0000313" key="3">
    <source>
        <dbReference type="EMBL" id="MFC2973823.1"/>
    </source>
</evidence>
<sequence>MSLSRLFHCARRPLTRFATLALAALPASVLAALPQQQAPTRGEGSNWLQTMQNYIYDGAMLIGVGLCAFALFIVGRHSIGIYHDIHLGKAKWADLGGTVAVGVTLLGAIVFLVTQATKIF</sequence>
<comment type="caution">
    <text evidence="3">The sequence shown here is derived from an EMBL/GenBank/DDBJ whole genome shotgun (WGS) entry which is preliminary data.</text>
</comment>
<keyword evidence="4" id="KW-1185">Reference proteome</keyword>
<dbReference type="Proteomes" id="UP001595457">
    <property type="component" value="Unassembled WGS sequence"/>
</dbReference>
<feature type="signal peptide" evidence="2">
    <location>
        <begin position="1"/>
        <end position="31"/>
    </location>
</feature>
<organism evidence="3 4">
    <name type="scientific">Azotobacter bryophylli</name>
    <dbReference type="NCBI Taxonomy" id="1986537"/>
    <lineage>
        <taxon>Bacteria</taxon>
        <taxon>Pseudomonadati</taxon>
        <taxon>Pseudomonadota</taxon>
        <taxon>Gammaproteobacteria</taxon>
        <taxon>Pseudomonadales</taxon>
        <taxon>Pseudomonadaceae</taxon>
        <taxon>Azotobacter</taxon>
    </lineage>
</organism>
<dbReference type="EMBL" id="JBHRSJ010000034">
    <property type="protein sequence ID" value="MFC2973823.1"/>
    <property type="molecule type" value="Genomic_DNA"/>
</dbReference>
<dbReference type="InterPro" id="IPR021356">
    <property type="entry name" value="Integr_conj_element_PFL4702"/>
</dbReference>
<feature type="transmembrane region" description="Helical" evidence="1">
    <location>
        <begin position="55"/>
        <end position="74"/>
    </location>
</feature>
<keyword evidence="1" id="KW-1133">Transmembrane helix</keyword>
<keyword evidence="2" id="KW-0732">Signal</keyword>
<proteinExistence type="predicted"/>